<dbReference type="SUPFAM" id="SSF55120">
    <property type="entry name" value="Pseudouridine synthase"/>
    <property type="match status" value="1"/>
</dbReference>
<keyword evidence="4 5" id="KW-0413">Isomerase</keyword>
<dbReference type="Gene3D" id="3.30.2350.10">
    <property type="entry name" value="Pseudouridine synthase"/>
    <property type="match status" value="1"/>
</dbReference>
<dbReference type="Pfam" id="PF01509">
    <property type="entry name" value="TruB_N"/>
    <property type="match status" value="1"/>
</dbReference>
<dbReference type="EC" id="5.4.99.25" evidence="5"/>
<comment type="similarity">
    <text evidence="2 5">Belongs to the pseudouridine synthase TruB family. Type 1 subfamily.</text>
</comment>
<evidence type="ECO:0000313" key="7">
    <source>
        <dbReference type="EMBL" id="OVE95301.1"/>
    </source>
</evidence>
<dbReference type="PANTHER" id="PTHR13767">
    <property type="entry name" value="TRNA-PSEUDOURIDINE SYNTHASE"/>
    <property type="match status" value="1"/>
</dbReference>
<protein>
    <recommendedName>
        <fullName evidence="5">tRNA pseudouridine synthase B</fullName>
        <ecNumber evidence="5">5.4.99.25</ecNumber>
    </recommendedName>
    <alternativeName>
        <fullName evidence="5">tRNA pseudouridine(55) synthase</fullName>
        <shortName evidence="5">Psi55 synthase</shortName>
    </alternativeName>
    <alternativeName>
        <fullName evidence="5">tRNA pseudouridylate synthase</fullName>
    </alternativeName>
    <alternativeName>
        <fullName evidence="5">tRNA-uridine isomerase</fullName>
    </alternativeName>
</protein>
<evidence type="ECO:0000256" key="1">
    <source>
        <dbReference type="ARBA" id="ARBA00000385"/>
    </source>
</evidence>
<dbReference type="EMBL" id="MYFM01000010">
    <property type="protein sequence ID" value="OVE95301.1"/>
    <property type="molecule type" value="Genomic_DNA"/>
</dbReference>
<dbReference type="FunFam" id="3.30.2350.10:FF:000011">
    <property type="entry name" value="tRNA pseudouridine synthase B"/>
    <property type="match status" value="1"/>
</dbReference>
<dbReference type="Proteomes" id="UP000196232">
    <property type="component" value="Unassembled WGS sequence"/>
</dbReference>
<feature type="domain" description="Pseudouridine synthase II N-terminal" evidence="6">
    <location>
        <begin position="54"/>
        <end position="210"/>
    </location>
</feature>
<comment type="caution">
    <text evidence="7">The sequence shown here is derived from an EMBL/GenBank/DDBJ whole genome shotgun (WGS) entry which is preliminary data.</text>
</comment>
<proteinExistence type="inferred from homology"/>
<dbReference type="GO" id="GO:0031119">
    <property type="term" value="P:tRNA pseudouridine synthesis"/>
    <property type="evidence" value="ECO:0007669"/>
    <property type="project" value="UniProtKB-UniRule"/>
</dbReference>
<dbReference type="HAMAP" id="MF_01080">
    <property type="entry name" value="TruB_bact"/>
    <property type="match status" value="1"/>
</dbReference>
<reference evidence="7 8" key="1">
    <citation type="submission" date="2017-03" db="EMBL/GenBank/DDBJ databases">
        <title>Genome sequence of Lactobacillus bobalius KACC 16343.</title>
        <authorList>
            <person name="Chun J."/>
        </authorList>
    </citation>
    <scope>NUCLEOTIDE SEQUENCE [LARGE SCALE GENOMIC DNA]</scope>
    <source>
        <strain evidence="7 8">KACC 16343</strain>
    </source>
</reference>
<comment type="function">
    <text evidence="5">Responsible for synthesis of pseudouridine from uracil-55 in the psi GC loop of transfer RNAs.</text>
</comment>
<dbReference type="AlphaFoldDB" id="A0A202F494"/>
<comment type="catalytic activity">
    <reaction evidence="1 5">
        <text>uridine(55) in tRNA = pseudouridine(55) in tRNA</text>
        <dbReference type="Rhea" id="RHEA:42532"/>
        <dbReference type="Rhea" id="RHEA-COMP:10101"/>
        <dbReference type="Rhea" id="RHEA-COMP:10102"/>
        <dbReference type="ChEBI" id="CHEBI:65314"/>
        <dbReference type="ChEBI" id="CHEBI:65315"/>
        <dbReference type="EC" id="5.4.99.25"/>
    </reaction>
</comment>
<keyword evidence="3 5" id="KW-0819">tRNA processing</keyword>
<dbReference type="CDD" id="cd02573">
    <property type="entry name" value="PseudoU_synth_EcTruB"/>
    <property type="match status" value="1"/>
</dbReference>
<dbReference type="GO" id="GO:0003723">
    <property type="term" value="F:RNA binding"/>
    <property type="evidence" value="ECO:0007669"/>
    <property type="project" value="InterPro"/>
</dbReference>
<gene>
    <name evidence="5 7" type="primary">truB</name>
    <name evidence="7" type="ORF">LKACC16343_02686</name>
</gene>
<name>A0A202F494_9LACO</name>
<evidence type="ECO:0000313" key="8">
    <source>
        <dbReference type="Proteomes" id="UP000196232"/>
    </source>
</evidence>
<evidence type="ECO:0000256" key="4">
    <source>
        <dbReference type="ARBA" id="ARBA00023235"/>
    </source>
</evidence>
<dbReference type="InterPro" id="IPR014780">
    <property type="entry name" value="tRNA_psdUridine_synth_TruB"/>
</dbReference>
<evidence type="ECO:0000256" key="3">
    <source>
        <dbReference type="ARBA" id="ARBA00022694"/>
    </source>
</evidence>
<organism evidence="7 8">
    <name type="scientific">Companilactobacillus bobalius</name>
    <dbReference type="NCBI Taxonomy" id="2801451"/>
    <lineage>
        <taxon>Bacteria</taxon>
        <taxon>Bacillati</taxon>
        <taxon>Bacillota</taxon>
        <taxon>Bacilli</taxon>
        <taxon>Lactobacillales</taxon>
        <taxon>Lactobacillaceae</taxon>
        <taxon>Companilactobacillus</taxon>
    </lineage>
</organism>
<dbReference type="GO" id="GO:1990481">
    <property type="term" value="P:mRNA pseudouridine synthesis"/>
    <property type="evidence" value="ECO:0007669"/>
    <property type="project" value="TreeGrafter"/>
</dbReference>
<dbReference type="GO" id="GO:0160148">
    <property type="term" value="F:tRNA pseudouridine(55) synthase activity"/>
    <property type="evidence" value="ECO:0007669"/>
    <property type="project" value="UniProtKB-EC"/>
</dbReference>
<feature type="active site" description="Nucleophile" evidence="5">
    <location>
        <position position="69"/>
    </location>
</feature>
<evidence type="ECO:0000256" key="2">
    <source>
        <dbReference type="ARBA" id="ARBA00005642"/>
    </source>
</evidence>
<evidence type="ECO:0000259" key="6">
    <source>
        <dbReference type="Pfam" id="PF01509"/>
    </source>
</evidence>
<sequence>MDFLSFFVTFFSLYKNTSKIIVNDNLDTEIIMDGVIPLNKEIGQTSSDYVYKLRKVLHTKKIGHTGTLDPLVDGVLPICVGQATKLVNTLTGSPKEYEGEITLGRSTTTEDREGDTVEEKKLTEPISSENLQKVFQQMTGNLTQIPPMFSAVKVNGKKLYEYARAGLEVERPKRQIHIYDFHIMGDSIYDETTGYQTLRFHVKCSKGTYVRTLAVEFGRILGYPAFMSQLTRVKSAGFSIGETFTLRQIEEMLENNDTSFLKSIDEVLSYVPKHELTDEEWEVRVSHGGFLEPEIDSDIEDRLRVQRAGVTKALYKYDKVRNMWIPDLMLLNNK</sequence>
<dbReference type="PANTHER" id="PTHR13767:SF2">
    <property type="entry name" value="PSEUDOURIDYLATE SYNTHASE TRUB1"/>
    <property type="match status" value="1"/>
</dbReference>
<dbReference type="NCBIfam" id="TIGR00431">
    <property type="entry name" value="TruB"/>
    <property type="match status" value="1"/>
</dbReference>
<dbReference type="InterPro" id="IPR020103">
    <property type="entry name" value="PsdUridine_synth_cat_dom_sf"/>
</dbReference>
<accession>A0A202F494</accession>
<dbReference type="InterPro" id="IPR002501">
    <property type="entry name" value="PsdUridine_synth_N"/>
</dbReference>
<evidence type="ECO:0000256" key="5">
    <source>
        <dbReference type="HAMAP-Rule" id="MF_01080"/>
    </source>
</evidence>